<reference evidence="8 9" key="1">
    <citation type="submission" date="2023-07" db="EMBL/GenBank/DDBJ databases">
        <title>Genomic Encyclopedia of Type Strains, Phase IV (KMG-IV): sequencing the most valuable type-strain genomes for metagenomic binning, comparative biology and taxonomic classification.</title>
        <authorList>
            <person name="Goeker M."/>
        </authorList>
    </citation>
    <scope>NUCLEOTIDE SEQUENCE [LARGE SCALE GENOMIC DNA]</scope>
    <source>
        <strain evidence="8 9">DSM 23494</strain>
    </source>
</reference>
<dbReference type="RefSeq" id="WP_307472377.1">
    <property type="nucleotide sequence ID" value="NZ_JAUSUB010000003.1"/>
</dbReference>
<feature type="coiled-coil region" evidence="5">
    <location>
        <begin position="474"/>
        <end position="501"/>
    </location>
</feature>
<gene>
    <name evidence="8" type="ORF">J2S17_000956</name>
</gene>
<evidence type="ECO:0000259" key="7">
    <source>
        <dbReference type="Pfam" id="PF07195"/>
    </source>
</evidence>
<comment type="subcellular location">
    <subcellularLocation>
        <location evidence="5">Secreted</location>
    </subcellularLocation>
    <subcellularLocation>
        <location evidence="5">Bacterial flagellum</location>
    </subcellularLocation>
</comment>
<sequence length="698" mass="77955">MANFRIGGLASGLDTQSLINDMMRAQRLPVDKLNQKKQTLEWQRDAYRDINLQLNSFRDMTLNMRLQSTFLSKVTSSSNSNKVTATAIASAGNASFTMSKVTQLATSATNSSSNGVSKDSNNKINSTARLYESQDKFQDGAFEWKDTGTGIKESLSVDKAGKEFNLKKLGSSAVETVTSISVSGEAFSVVSNLEDLDNEQNQVFIDQSTGKMTFSKQIAAGSKIDVEYTGIHKDTISISSANIKEVRLSHVGITDIGNEITFSWNERDEDGKVIKDDDGNPIVKSETFTKAASPDNLGENEFYVDQETGKVTFGKELEPGSRAEVSYHHKYFEIDMTTQTSKGEVTESFRFDGRDSLTSVINKINSSKLGLNVFYDEQSDKITMSRNETGDYNSGGKEINFHNSSFLNIGLKLSEQNETGGDNAKFVLNGLETERSSNTFTISGVTFNLKDKFDTDLGDPPVSISITNDTSKAIDNIKEFVKKYNELIDNLQGKLKEEKYRDYAPLSKEERDSLSDKEVERWEEKAKSGLLRSDQQLNSLLSKMRMDFYTPLNSATSDYNQLSTIGINTTKNYLDGGKLEINEDKLKEALEKDPDAVYNLFAADGETPGEQGISRRLRNSVDQAMNNITERAGNGSKTNSQFTIGKNLDDINSRIVTMEARLKEKEQRYWTQFSSMEKNMQKMNEQMNYMMSQFGYSS</sequence>
<feature type="domain" description="Flagellar hook-associated protein 2 C-terminal" evidence="7">
    <location>
        <begin position="421"/>
        <end position="685"/>
    </location>
</feature>
<keyword evidence="4 5" id="KW-0975">Bacterial flagellum</keyword>
<keyword evidence="5" id="KW-0964">Secreted</keyword>
<keyword evidence="9" id="KW-1185">Reference proteome</keyword>
<comment type="subunit">
    <text evidence="2 5">Homopentamer.</text>
</comment>
<protein>
    <recommendedName>
        <fullName evidence="5">Flagellar hook-associated protein 2</fullName>
        <shortName evidence="5">HAP2</shortName>
    </recommendedName>
    <alternativeName>
        <fullName evidence="5">Flagellar cap protein</fullName>
    </alternativeName>
</protein>
<dbReference type="InterPro" id="IPR040026">
    <property type="entry name" value="FliD"/>
</dbReference>
<organism evidence="8 9">
    <name type="scientific">Cytobacillus purgationiresistens</name>
    <dbReference type="NCBI Taxonomy" id="863449"/>
    <lineage>
        <taxon>Bacteria</taxon>
        <taxon>Bacillati</taxon>
        <taxon>Bacillota</taxon>
        <taxon>Bacilli</taxon>
        <taxon>Bacillales</taxon>
        <taxon>Bacillaceae</taxon>
        <taxon>Cytobacillus</taxon>
    </lineage>
</organism>
<comment type="function">
    <text evidence="5">Required for morphogenesis and for the elongation of the flagellar filament by facilitating polymerization of the flagellin monomers at the tip of growing filament. Forms a capping structure, which prevents flagellin subunits (transported through the central channel of the flagellum) from leaking out without polymerization at the distal end.</text>
</comment>
<keyword evidence="8" id="KW-0282">Flagellum</keyword>
<evidence type="ECO:0000256" key="1">
    <source>
        <dbReference type="ARBA" id="ARBA00009764"/>
    </source>
</evidence>
<feature type="domain" description="Flagellar hook-associated protein 2 N-terminal" evidence="6">
    <location>
        <begin position="11"/>
        <end position="107"/>
    </location>
</feature>
<dbReference type="Pfam" id="PF02465">
    <property type="entry name" value="FliD_N"/>
    <property type="match status" value="1"/>
</dbReference>
<evidence type="ECO:0000256" key="2">
    <source>
        <dbReference type="ARBA" id="ARBA00011255"/>
    </source>
</evidence>
<accession>A0ABU0ACV3</accession>
<evidence type="ECO:0000256" key="4">
    <source>
        <dbReference type="ARBA" id="ARBA00023143"/>
    </source>
</evidence>
<dbReference type="EMBL" id="JAUSUB010000003">
    <property type="protein sequence ID" value="MDQ0269086.1"/>
    <property type="molecule type" value="Genomic_DNA"/>
</dbReference>
<dbReference type="Proteomes" id="UP001238088">
    <property type="component" value="Unassembled WGS sequence"/>
</dbReference>
<dbReference type="InterPro" id="IPR003481">
    <property type="entry name" value="FliD_N"/>
</dbReference>
<dbReference type="PANTHER" id="PTHR30288">
    <property type="entry name" value="FLAGELLAR CAP/ASSEMBLY PROTEIN FLID"/>
    <property type="match status" value="1"/>
</dbReference>
<comment type="similarity">
    <text evidence="1 5">Belongs to the FliD family.</text>
</comment>
<evidence type="ECO:0000256" key="3">
    <source>
        <dbReference type="ARBA" id="ARBA00023054"/>
    </source>
</evidence>
<keyword evidence="8" id="KW-0969">Cilium</keyword>
<dbReference type="Pfam" id="PF07195">
    <property type="entry name" value="FliD_C"/>
    <property type="match status" value="1"/>
</dbReference>
<dbReference type="PANTHER" id="PTHR30288:SF0">
    <property type="entry name" value="FLAGELLAR HOOK-ASSOCIATED PROTEIN 2"/>
    <property type="match status" value="1"/>
</dbReference>
<evidence type="ECO:0000313" key="8">
    <source>
        <dbReference type="EMBL" id="MDQ0269086.1"/>
    </source>
</evidence>
<keyword evidence="3 5" id="KW-0175">Coiled coil</keyword>
<evidence type="ECO:0000259" key="6">
    <source>
        <dbReference type="Pfam" id="PF02465"/>
    </source>
</evidence>
<keyword evidence="8" id="KW-0966">Cell projection</keyword>
<proteinExistence type="inferred from homology"/>
<comment type="caution">
    <text evidence="8">The sequence shown here is derived from an EMBL/GenBank/DDBJ whole genome shotgun (WGS) entry which is preliminary data.</text>
</comment>
<name>A0ABU0ACV3_9BACI</name>
<evidence type="ECO:0000256" key="5">
    <source>
        <dbReference type="RuleBase" id="RU362066"/>
    </source>
</evidence>
<dbReference type="InterPro" id="IPR010809">
    <property type="entry name" value="FliD_C"/>
</dbReference>
<evidence type="ECO:0000313" key="9">
    <source>
        <dbReference type="Proteomes" id="UP001238088"/>
    </source>
</evidence>